<evidence type="ECO:0000256" key="1">
    <source>
        <dbReference type="SAM" id="Phobius"/>
    </source>
</evidence>
<feature type="transmembrane region" description="Helical" evidence="1">
    <location>
        <begin position="39"/>
        <end position="56"/>
    </location>
</feature>
<dbReference type="OrthoDB" id="965698at2"/>
<dbReference type="Proteomes" id="UP000282832">
    <property type="component" value="Unassembled WGS sequence"/>
</dbReference>
<dbReference type="AlphaFoldDB" id="A0A437PTZ1"/>
<name>A0A437PTZ1_9BACT</name>
<keyword evidence="1" id="KW-0812">Transmembrane</keyword>
<accession>A0A437PTZ1</accession>
<proteinExistence type="predicted"/>
<organism evidence="2 3">
    <name type="scientific">Sandaracinomonas limnophila</name>
    <dbReference type="NCBI Taxonomy" id="1862386"/>
    <lineage>
        <taxon>Bacteria</taxon>
        <taxon>Pseudomonadati</taxon>
        <taxon>Bacteroidota</taxon>
        <taxon>Cytophagia</taxon>
        <taxon>Cytophagales</taxon>
        <taxon>Flectobacillaceae</taxon>
        <taxon>Sandaracinomonas</taxon>
    </lineage>
</organism>
<comment type="caution">
    <text evidence="2">The sequence shown here is derived from an EMBL/GenBank/DDBJ whole genome shotgun (WGS) entry which is preliminary data.</text>
</comment>
<protein>
    <submittedName>
        <fullName evidence="2">Uncharacterized protein</fullName>
    </submittedName>
</protein>
<dbReference type="RefSeq" id="WP_127802886.1">
    <property type="nucleotide sequence ID" value="NZ_SACY01000002.1"/>
</dbReference>
<reference evidence="2 3" key="1">
    <citation type="submission" date="2019-01" db="EMBL/GenBank/DDBJ databases">
        <authorList>
            <person name="Chen W.-M."/>
        </authorList>
    </citation>
    <scope>NUCLEOTIDE SEQUENCE [LARGE SCALE GENOMIC DNA]</scope>
    <source>
        <strain evidence="2 3">FSY-15</strain>
    </source>
</reference>
<sequence>MSFREIISLSAGIGFFIIWIIDLNAPTPAEIQGKFWHELFYHYNWLMFSVGCLFYFQYFKNLRVKNQETSDKKPNIPKKKK</sequence>
<keyword evidence="1" id="KW-1133">Transmembrane helix</keyword>
<keyword evidence="3" id="KW-1185">Reference proteome</keyword>
<keyword evidence="1" id="KW-0472">Membrane</keyword>
<gene>
    <name evidence="2" type="ORF">EOJ36_04765</name>
</gene>
<evidence type="ECO:0000313" key="3">
    <source>
        <dbReference type="Proteomes" id="UP000282832"/>
    </source>
</evidence>
<evidence type="ECO:0000313" key="2">
    <source>
        <dbReference type="EMBL" id="RVU25732.1"/>
    </source>
</evidence>
<dbReference type="EMBL" id="SACY01000002">
    <property type="protein sequence ID" value="RVU25732.1"/>
    <property type="molecule type" value="Genomic_DNA"/>
</dbReference>
<feature type="transmembrane region" description="Helical" evidence="1">
    <location>
        <begin position="7"/>
        <end position="27"/>
    </location>
</feature>